<dbReference type="Pfam" id="PF07729">
    <property type="entry name" value="FCD"/>
    <property type="match status" value="1"/>
</dbReference>
<feature type="domain" description="HTH gntR-type" evidence="4">
    <location>
        <begin position="15"/>
        <end position="82"/>
    </location>
</feature>
<evidence type="ECO:0000256" key="1">
    <source>
        <dbReference type="ARBA" id="ARBA00023015"/>
    </source>
</evidence>
<dbReference type="Gene3D" id="1.10.10.10">
    <property type="entry name" value="Winged helix-like DNA-binding domain superfamily/Winged helix DNA-binding domain"/>
    <property type="match status" value="1"/>
</dbReference>
<dbReference type="PROSITE" id="PS50949">
    <property type="entry name" value="HTH_GNTR"/>
    <property type="match status" value="1"/>
</dbReference>
<dbReference type="CDD" id="cd07377">
    <property type="entry name" value="WHTH_GntR"/>
    <property type="match status" value="1"/>
</dbReference>
<keyword evidence="1" id="KW-0805">Transcription regulation</keyword>
<reference evidence="5 6" key="1">
    <citation type="submission" date="2019-01" db="EMBL/GenBank/DDBJ databases">
        <title>Ktedonosporobacter rubrisoli SCAWS-G2.</title>
        <authorList>
            <person name="Huang Y."/>
            <person name="Yan B."/>
        </authorList>
    </citation>
    <scope>NUCLEOTIDE SEQUENCE [LARGE SCALE GENOMIC DNA]</scope>
    <source>
        <strain evidence="5 6">SCAWS-G2</strain>
    </source>
</reference>
<dbReference type="PANTHER" id="PTHR43537">
    <property type="entry name" value="TRANSCRIPTIONAL REGULATOR, GNTR FAMILY"/>
    <property type="match status" value="1"/>
</dbReference>
<accession>A0A4P6K3A8</accession>
<keyword evidence="6" id="KW-1185">Reference proteome</keyword>
<organism evidence="5 6">
    <name type="scientific">Ktedonosporobacter rubrisoli</name>
    <dbReference type="NCBI Taxonomy" id="2509675"/>
    <lineage>
        <taxon>Bacteria</taxon>
        <taxon>Bacillati</taxon>
        <taxon>Chloroflexota</taxon>
        <taxon>Ktedonobacteria</taxon>
        <taxon>Ktedonobacterales</taxon>
        <taxon>Ktedonosporobacteraceae</taxon>
        <taxon>Ktedonosporobacter</taxon>
    </lineage>
</organism>
<keyword evidence="3" id="KW-0804">Transcription</keyword>
<dbReference type="Gene3D" id="1.20.120.530">
    <property type="entry name" value="GntR ligand-binding domain-like"/>
    <property type="match status" value="1"/>
</dbReference>
<dbReference type="EMBL" id="CP035758">
    <property type="protein sequence ID" value="QBD82525.1"/>
    <property type="molecule type" value="Genomic_DNA"/>
</dbReference>
<dbReference type="InterPro" id="IPR011711">
    <property type="entry name" value="GntR_C"/>
</dbReference>
<dbReference type="KEGG" id="kbs:EPA93_43765"/>
<dbReference type="GO" id="GO:0003700">
    <property type="term" value="F:DNA-binding transcription factor activity"/>
    <property type="evidence" value="ECO:0007669"/>
    <property type="project" value="InterPro"/>
</dbReference>
<evidence type="ECO:0000256" key="2">
    <source>
        <dbReference type="ARBA" id="ARBA00023125"/>
    </source>
</evidence>
<evidence type="ECO:0000256" key="3">
    <source>
        <dbReference type="ARBA" id="ARBA00023163"/>
    </source>
</evidence>
<evidence type="ECO:0000313" key="6">
    <source>
        <dbReference type="Proteomes" id="UP000290365"/>
    </source>
</evidence>
<dbReference type="PANTHER" id="PTHR43537:SF41">
    <property type="entry name" value="TRANSCRIPTIONAL REGULATORY PROTEIN"/>
    <property type="match status" value="1"/>
</dbReference>
<keyword evidence="2" id="KW-0238">DNA-binding</keyword>
<dbReference type="SUPFAM" id="SSF46785">
    <property type="entry name" value="Winged helix' DNA-binding domain"/>
    <property type="match status" value="1"/>
</dbReference>
<dbReference type="OrthoDB" id="162982at2"/>
<dbReference type="Proteomes" id="UP000290365">
    <property type="component" value="Chromosome"/>
</dbReference>
<dbReference type="Pfam" id="PF00392">
    <property type="entry name" value="GntR"/>
    <property type="match status" value="1"/>
</dbReference>
<dbReference type="InterPro" id="IPR036388">
    <property type="entry name" value="WH-like_DNA-bd_sf"/>
</dbReference>
<dbReference type="PRINTS" id="PR00035">
    <property type="entry name" value="HTHGNTR"/>
</dbReference>
<evidence type="ECO:0000313" key="5">
    <source>
        <dbReference type="EMBL" id="QBD82525.1"/>
    </source>
</evidence>
<dbReference type="InterPro" id="IPR036390">
    <property type="entry name" value="WH_DNA-bd_sf"/>
</dbReference>
<name>A0A4P6K3A8_KTERU</name>
<dbReference type="SUPFAM" id="SSF48008">
    <property type="entry name" value="GntR ligand-binding domain-like"/>
    <property type="match status" value="1"/>
</dbReference>
<dbReference type="SMART" id="SM00895">
    <property type="entry name" value="FCD"/>
    <property type="match status" value="1"/>
</dbReference>
<dbReference type="GO" id="GO:0003677">
    <property type="term" value="F:DNA binding"/>
    <property type="evidence" value="ECO:0007669"/>
    <property type="project" value="UniProtKB-KW"/>
</dbReference>
<dbReference type="RefSeq" id="WP_129893594.1">
    <property type="nucleotide sequence ID" value="NZ_CP035758.1"/>
</dbReference>
<gene>
    <name evidence="5" type="ORF">EPA93_43765</name>
</gene>
<dbReference type="SMART" id="SM00345">
    <property type="entry name" value="HTH_GNTR"/>
    <property type="match status" value="1"/>
</dbReference>
<dbReference type="InterPro" id="IPR008920">
    <property type="entry name" value="TF_FadR/GntR_C"/>
</dbReference>
<sequence length="234" mass="26793">MDIDTLVATARQHYRTTPAMVADVLREAILSGALKGGQSLRQDEIAAKFGLSRIPVREALRQLEGEGLVTFYPHRGAVVSELSLEELQEICEIRVALETLAIRLAIPRLNEEVLQRAEEILDSLDAEGDVLRHWSEVNWRFHSTLYTVAQRPRLLSMIKLLHTQIDRYLRIHVSLLNYRTKGEQEHRQILEACRQRDAERATSLLEQHIKTVEEMLATYLQQGQENHKSAGLEV</sequence>
<evidence type="ECO:0000259" key="4">
    <source>
        <dbReference type="PROSITE" id="PS50949"/>
    </source>
</evidence>
<dbReference type="AlphaFoldDB" id="A0A4P6K3A8"/>
<protein>
    <submittedName>
        <fullName evidence="5">GntR family transcriptional regulator</fullName>
    </submittedName>
</protein>
<dbReference type="InterPro" id="IPR000524">
    <property type="entry name" value="Tscrpt_reg_HTH_GntR"/>
</dbReference>
<proteinExistence type="predicted"/>